<feature type="transmembrane region" description="Helical" evidence="2">
    <location>
        <begin position="169"/>
        <end position="188"/>
    </location>
</feature>
<dbReference type="Proteomes" id="UP001519311">
    <property type="component" value="Unassembled WGS sequence"/>
</dbReference>
<evidence type="ECO:0000256" key="1">
    <source>
        <dbReference type="SAM" id="MobiDB-lite"/>
    </source>
</evidence>
<sequence>MPGGLISARVTRDRLPSLTGLRFWAALVVVCYHLSRQAGKLPWISDLTWYGRSGVTFFFVLSGFVLAWTYDGKSVPAVTFFWRRFARIWPLLTVSVIASVAVWRAMGTDVSLRGVAATLGLVNAWTPVRHYRVGGNPAAWSLSNEAWFYLLFPLLLMLPLLRSARGRTWCAIALCAVPVAIWTSGALFDDPALRLWTLDYFPPTRTLQFVLGVVAGLAVKRGWRPPVGLPVAIALVVAGHIALIPWSRAVPDSFWYSPYSASHLLSAPVFALLVAAAATVDLGGRRTGLDAPWMIRLGHWSFAWYLFHEIVIRALLRHLGRPESQAEILRFWLLTMAISLVVAAMAYQWVERPLERLLRRAGPGGGTATSRRSASASQGDSAQPAAPSPATSPFEK</sequence>
<feature type="transmembrane region" description="Helical" evidence="2">
    <location>
        <begin position="200"/>
        <end position="219"/>
    </location>
</feature>
<keyword evidence="2" id="KW-0472">Membrane</keyword>
<feature type="domain" description="Acyltransferase 3" evidence="3">
    <location>
        <begin position="17"/>
        <end position="344"/>
    </location>
</feature>
<dbReference type="GeneID" id="97342496"/>
<proteinExistence type="predicted"/>
<dbReference type="EMBL" id="JAGINS010000001">
    <property type="protein sequence ID" value="MBP2361417.1"/>
    <property type="molecule type" value="Genomic_DNA"/>
</dbReference>
<protein>
    <submittedName>
        <fullName evidence="4">Peptidoglycan/LPS O-acetylase OafA/YrhL</fullName>
    </submittedName>
</protein>
<keyword evidence="2" id="KW-0812">Transmembrane</keyword>
<reference evidence="4 5" key="1">
    <citation type="submission" date="2021-03" db="EMBL/GenBank/DDBJ databases">
        <title>Sequencing the genomes of 1000 actinobacteria strains.</title>
        <authorList>
            <person name="Klenk H.-P."/>
        </authorList>
    </citation>
    <scope>NUCLEOTIDE SEQUENCE [LARGE SCALE GENOMIC DNA]</scope>
    <source>
        <strain evidence="4 5">DSM 40843</strain>
    </source>
</reference>
<organism evidence="4 5">
    <name type="scientific">Streptomyces clavifer</name>
    <dbReference type="NCBI Taxonomy" id="68188"/>
    <lineage>
        <taxon>Bacteria</taxon>
        <taxon>Bacillati</taxon>
        <taxon>Actinomycetota</taxon>
        <taxon>Actinomycetes</taxon>
        <taxon>Kitasatosporales</taxon>
        <taxon>Streptomycetaceae</taxon>
        <taxon>Streptomyces</taxon>
    </lineage>
</organism>
<evidence type="ECO:0000313" key="5">
    <source>
        <dbReference type="Proteomes" id="UP001519311"/>
    </source>
</evidence>
<comment type="caution">
    <text evidence="4">The sequence shown here is derived from an EMBL/GenBank/DDBJ whole genome shotgun (WGS) entry which is preliminary data.</text>
</comment>
<dbReference type="InterPro" id="IPR002656">
    <property type="entry name" value="Acyl_transf_3_dom"/>
</dbReference>
<evidence type="ECO:0000313" key="4">
    <source>
        <dbReference type="EMBL" id="MBP2361417.1"/>
    </source>
</evidence>
<feature type="transmembrane region" description="Helical" evidence="2">
    <location>
        <begin position="47"/>
        <end position="70"/>
    </location>
</feature>
<evidence type="ECO:0000259" key="3">
    <source>
        <dbReference type="Pfam" id="PF01757"/>
    </source>
</evidence>
<feature type="transmembrane region" description="Helical" evidence="2">
    <location>
        <begin position="264"/>
        <end position="283"/>
    </location>
</feature>
<feature type="transmembrane region" description="Helical" evidence="2">
    <location>
        <begin position="226"/>
        <end position="244"/>
    </location>
</feature>
<keyword evidence="5" id="KW-1185">Reference proteome</keyword>
<keyword evidence="2" id="KW-1133">Transmembrane helix</keyword>
<gene>
    <name evidence="4" type="ORF">JOF59_003817</name>
</gene>
<feature type="compositionally biased region" description="Low complexity" evidence="1">
    <location>
        <begin position="368"/>
        <end position="396"/>
    </location>
</feature>
<feature type="transmembrane region" description="Helical" evidence="2">
    <location>
        <begin position="146"/>
        <end position="162"/>
    </location>
</feature>
<evidence type="ECO:0000256" key="2">
    <source>
        <dbReference type="SAM" id="Phobius"/>
    </source>
</evidence>
<dbReference type="InterPro" id="IPR050879">
    <property type="entry name" value="Acyltransferase_3"/>
</dbReference>
<feature type="transmembrane region" description="Helical" evidence="2">
    <location>
        <begin position="15"/>
        <end position="35"/>
    </location>
</feature>
<feature type="transmembrane region" description="Helical" evidence="2">
    <location>
        <begin position="295"/>
        <end position="316"/>
    </location>
</feature>
<feature type="transmembrane region" description="Helical" evidence="2">
    <location>
        <begin position="328"/>
        <end position="350"/>
    </location>
</feature>
<dbReference type="PANTHER" id="PTHR23028">
    <property type="entry name" value="ACETYLTRANSFERASE"/>
    <property type="match status" value="1"/>
</dbReference>
<dbReference type="Pfam" id="PF01757">
    <property type="entry name" value="Acyl_transf_3"/>
    <property type="match status" value="1"/>
</dbReference>
<name>A0ABS4VBX5_9ACTN</name>
<dbReference type="RefSeq" id="WP_209470545.1">
    <property type="nucleotide sequence ID" value="NZ_BMWJ01000003.1"/>
</dbReference>
<dbReference type="PANTHER" id="PTHR23028:SF53">
    <property type="entry name" value="ACYL_TRANSF_3 DOMAIN-CONTAINING PROTEIN"/>
    <property type="match status" value="1"/>
</dbReference>
<accession>A0ABS4VBX5</accession>
<feature type="transmembrane region" description="Helical" evidence="2">
    <location>
        <begin position="85"/>
        <end position="103"/>
    </location>
</feature>
<feature type="region of interest" description="Disordered" evidence="1">
    <location>
        <begin position="361"/>
        <end position="396"/>
    </location>
</feature>
<feature type="transmembrane region" description="Helical" evidence="2">
    <location>
        <begin position="110"/>
        <end position="126"/>
    </location>
</feature>